<name>A0A0E9TAN9_ANGAN</name>
<evidence type="ECO:0000313" key="1">
    <source>
        <dbReference type="EMBL" id="JAH50497.1"/>
    </source>
</evidence>
<reference evidence="1" key="1">
    <citation type="submission" date="2014-11" db="EMBL/GenBank/DDBJ databases">
        <authorList>
            <person name="Amaro Gonzalez C."/>
        </authorList>
    </citation>
    <scope>NUCLEOTIDE SEQUENCE</scope>
</reference>
<dbReference type="AlphaFoldDB" id="A0A0E9TAN9"/>
<accession>A0A0E9TAN9</accession>
<dbReference type="EMBL" id="GBXM01058080">
    <property type="protein sequence ID" value="JAH50497.1"/>
    <property type="molecule type" value="Transcribed_RNA"/>
</dbReference>
<protein>
    <submittedName>
        <fullName evidence="1">Uncharacterized protein</fullName>
    </submittedName>
</protein>
<sequence length="35" mass="4050">MSCRTQRGNFRVGVAEVSYMLRSVFKARVLALHHE</sequence>
<reference evidence="1" key="2">
    <citation type="journal article" date="2015" name="Fish Shellfish Immunol.">
        <title>Early steps in the European eel (Anguilla anguilla)-Vibrio vulnificus interaction in the gills: Role of the RtxA13 toxin.</title>
        <authorList>
            <person name="Callol A."/>
            <person name="Pajuelo D."/>
            <person name="Ebbesson L."/>
            <person name="Teles M."/>
            <person name="MacKenzie S."/>
            <person name="Amaro C."/>
        </authorList>
    </citation>
    <scope>NUCLEOTIDE SEQUENCE</scope>
</reference>
<organism evidence="1">
    <name type="scientific">Anguilla anguilla</name>
    <name type="common">European freshwater eel</name>
    <name type="synonym">Muraena anguilla</name>
    <dbReference type="NCBI Taxonomy" id="7936"/>
    <lineage>
        <taxon>Eukaryota</taxon>
        <taxon>Metazoa</taxon>
        <taxon>Chordata</taxon>
        <taxon>Craniata</taxon>
        <taxon>Vertebrata</taxon>
        <taxon>Euteleostomi</taxon>
        <taxon>Actinopterygii</taxon>
        <taxon>Neopterygii</taxon>
        <taxon>Teleostei</taxon>
        <taxon>Anguilliformes</taxon>
        <taxon>Anguillidae</taxon>
        <taxon>Anguilla</taxon>
    </lineage>
</organism>
<proteinExistence type="predicted"/>